<dbReference type="OrthoDB" id="5914722at2759"/>
<feature type="compositionally biased region" description="Basic and acidic residues" evidence="7">
    <location>
        <begin position="52"/>
        <end position="61"/>
    </location>
</feature>
<protein>
    <recommendedName>
        <fullName evidence="6">Suppressor of tumorigenicity 7 protein-like</fullName>
    </recommendedName>
</protein>
<feature type="region of interest" description="Disordered" evidence="7">
    <location>
        <begin position="183"/>
        <end position="207"/>
    </location>
</feature>
<evidence type="ECO:0000256" key="1">
    <source>
        <dbReference type="ARBA" id="ARBA00004141"/>
    </source>
</evidence>
<dbReference type="Proteomes" id="UP000437017">
    <property type="component" value="Unassembled WGS sequence"/>
</dbReference>
<comment type="subcellular location">
    <subcellularLocation>
        <location evidence="1">Membrane</location>
        <topology evidence="1">Multi-pass membrane protein</topology>
    </subcellularLocation>
</comment>
<keyword evidence="5 8" id="KW-0472">Membrane</keyword>
<dbReference type="GO" id="GO:0016020">
    <property type="term" value="C:membrane"/>
    <property type="evidence" value="ECO:0007669"/>
    <property type="project" value="UniProtKB-SubCell"/>
</dbReference>
<evidence type="ECO:0000313" key="10">
    <source>
        <dbReference type="Proteomes" id="UP000437017"/>
    </source>
</evidence>
<keyword evidence="3 8" id="KW-0812">Transmembrane</keyword>
<evidence type="ECO:0000256" key="5">
    <source>
        <dbReference type="ARBA" id="ARBA00023136"/>
    </source>
</evidence>
<proteinExistence type="inferred from homology"/>
<evidence type="ECO:0000256" key="4">
    <source>
        <dbReference type="ARBA" id="ARBA00022989"/>
    </source>
</evidence>
<evidence type="ECO:0000256" key="2">
    <source>
        <dbReference type="ARBA" id="ARBA00009751"/>
    </source>
</evidence>
<dbReference type="EMBL" id="SGJD01002522">
    <property type="protein sequence ID" value="KAB0395294.1"/>
    <property type="molecule type" value="Genomic_DNA"/>
</dbReference>
<dbReference type="InterPro" id="IPR011990">
    <property type="entry name" value="TPR-like_helical_dom_sf"/>
</dbReference>
<keyword evidence="4 8" id="KW-1133">Transmembrane helix</keyword>
<organism evidence="9 10">
    <name type="scientific">Balaenoptera physalus</name>
    <name type="common">Fin whale</name>
    <name type="synonym">Balaena physalus</name>
    <dbReference type="NCBI Taxonomy" id="9770"/>
    <lineage>
        <taxon>Eukaryota</taxon>
        <taxon>Metazoa</taxon>
        <taxon>Chordata</taxon>
        <taxon>Craniata</taxon>
        <taxon>Vertebrata</taxon>
        <taxon>Euteleostomi</taxon>
        <taxon>Mammalia</taxon>
        <taxon>Eutheria</taxon>
        <taxon>Laurasiatheria</taxon>
        <taxon>Artiodactyla</taxon>
        <taxon>Whippomorpha</taxon>
        <taxon>Cetacea</taxon>
        <taxon>Mysticeti</taxon>
        <taxon>Balaenopteridae</taxon>
        <taxon>Balaenoptera</taxon>
    </lineage>
</organism>
<comment type="similarity">
    <text evidence="2">Belongs to the ST7 family.</text>
</comment>
<dbReference type="CDD" id="cd11557">
    <property type="entry name" value="ST7"/>
    <property type="match status" value="1"/>
</dbReference>
<dbReference type="PANTHER" id="PTHR12745:SF4">
    <property type="entry name" value="SUPPRESSOR OF TUMORIGENICITY 7 PROTEIN-LIKE"/>
    <property type="match status" value="1"/>
</dbReference>
<name>A0A643C581_BALPH</name>
<dbReference type="AlphaFoldDB" id="A0A643C581"/>
<feature type="compositionally biased region" description="Low complexity" evidence="7">
    <location>
        <begin position="67"/>
        <end position="76"/>
    </location>
</feature>
<comment type="caution">
    <text evidence="9">The sequence shown here is derived from an EMBL/GenBank/DDBJ whole genome shotgun (WGS) entry which is preliminary data.</text>
</comment>
<gene>
    <name evidence="9" type="ORF">E2I00_003008</name>
</gene>
<evidence type="ECO:0000256" key="7">
    <source>
        <dbReference type="SAM" id="MobiDB-lite"/>
    </source>
</evidence>
<evidence type="ECO:0000256" key="6">
    <source>
        <dbReference type="ARBA" id="ARBA00039262"/>
    </source>
</evidence>
<dbReference type="Pfam" id="PF04184">
    <property type="entry name" value="ST7"/>
    <property type="match status" value="1"/>
</dbReference>
<evidence type="ECO:0000256" key="3">
    <source>
        <dbReference type="ARBA" id="ARBA00022692"/>
    </source>
</evidence>
<feature type="compositionally biased region" description="Basic and acidic residues" evidence="7">
    <location>
        <begin position="87"/>
        <end position="97"/>
    </location>
</feature>
<sequence>MGNWGHREAEESPSRGKHPDCGERMPAQAKKLLSSGGTAGVPTAAESGPRSLSREEVRERGGPLTFSSSDTRSSKSAILGCSGPARPWREAGREGGRMMESQRGPSEGPARKRRPLGRHVNEVTTNVTVFLNSLTPKFYVALTGTSSLISGLIFIFEWWYFHKHGTSFIEQVSVSHLRPLMGGTEGSISEPGSPSSSRESETSRQNLSECKVWRNPLNLFRGAEYRRYTWVTGKEPLTYYDMNLSAQDHQTFFTCDTDFLRPSDTVMQKAWRERNPPARIKAAYQALELNNDCATAYVLLAEEEATTIVDAERLFKQALKAGETIYRRSQQCQHQSPQHEAQLRRDTNVLVYIKRRLAMCARKLGRIREAVKIMRDLMKEFPPLTMLNIHENLLESLLELQAYADVQAVLAKYDDISLPKSAAICYTAALLKTRTVSDKFSPETASRRGLSTAEINAVEAIHRAVEFNPHVPKVRNFMIEILFLFKLIKLTTAYRPKFGSP</sequence>
<dbReference type="Gene3D" id="1.25.40.10">
    <property type="entry name" value="Tetratricopeptide repeat domain"/>
    <property type="match status" value="1"/>
</dbReference>
<feature type="transmembrane region" description="Helical" evidence="8">
    <location>
        <begin position="138"/>
        <end position="161"/>
    </location>
</feature>
<feature type="compositionally biased region" description="Basic and acidic residues" evidence="7">
    <location>
        <begin position="1"/>
        <end position="23"/>
    </location>
</feature>
<evidence type="ECO:0000256" key="8">
    <source>
        <dbReference type="SAM" id="Phobius"/>
    </source>
</evidence>
<reference evidence="9 10" key="1">
    <citation type="journal article" date="2019" name="PLoS ONE">
        <title>Genomic analyses reveal an absence of contemporary introgressive admixture between fin whales and blue whales, despite known hybrids.</title>
        <authorList>
            <person name="Westbury M.V."/>
            <person name="Petersen B."/>
            <person name="Lorenzen E.D."/>
        </authorList>
    </citation>
    <scope>NUCLEOTIDE SEQUENCE [LARGE SCALE GENOMIC DNA]</scope>
    <source>
        <strain evidence="9">FinWhale-01</strain>
    </source>
</reference>
<keyword evidence="10" id="KW-1185">Reference proteome</keyword>
<feature type="region of interest" description="Disordered" evidence="7">
    <location>
        <begin position="1"/>
        <end position="116"/>
    </location>
</feature>
<feature type="compositionally biased region" description="Low complexity" evidence="7">
    <location>
        <begin position="186"/>
        <end position="197"/>
    </location>
</feature>
<dbReference type="PANTHER" id="PTHR12745">
    <property type="entry name" value="SUPPRESSION OF TUMORIGENICITY 7"/>
    <property type="match status" value="1"/>
</dbReference>
<accession>A0A643C581</accession>
<dbReference type="InterPro" id="IPR007311">
    <property type="entry name" value="ST7"/>
</dbReference>
<evidence type="ECO:0000313" key="9">
    <source>
        <dbReference type="EMBL" id="KAB0395294.1"/>
    </source>
</evidence>